<evidence type="ECO:0000313" key="3">
    <source>
        <dbReference type="Proteomes" id="UP000235658"/>
    </source>
</evidence>
<gene>
    <name evidence="2" type="ORF">CJ192_08130</name>
</gene>
<dbReference type="GeneID" id="84579149"/>
<comment type="caution">
    <text evidence="2">The sequence shown here is derived from an EMBL/GenBank/DDBJ whole genome shotgun (WGS) entry which is preliminary data.</text>
</comment>
<evidence type="ECO:0000313" key="2">
    <source>
        <dbReference type="EMBL" id="PMC80929.1"/>
    </source>
</evidence>
<dbReference type="EMBL" id="PNHP01000006">
    <property type="protein sequence ID" value="PMC80929.1"/>
    <property type="molecule type" value="Genomic_DNA"/>
</dbReference>
<dbReference type="GO" id="GO:0016747">
    <property type="term" value="F:acyltransferase activity, transferring groups other than amino-acyl groups"/>
    <property type="evidence" value="ECO:0007669"/>
    <property type="project" value="InterPro"/>
</dbReference>
<dbReference type="Proteomes" id="UP000235658">
    <property type="component" value="Unassembled WGS sequence"/>
</dbReference>
<dbReference type="InterPro" id="IPR051531">
    <property type="entry name" value="N-acetyltransferase"/>
</dbReference>
<dbReference type="InterPro" id="IPR016181">
    <property type="entry name" value="Acyl_CoA_acyltransferase"/>
</dbReference>
<organism evidence="2 3">
    <name type="scientific">Anaerococcus hydrogenalis</name>
    <dbReference type="NCBI Taxonomy" id="33029"/>
    <lineage>
        <taxon>Bacteria</taxon>
        <taxon>Bacillati</taxon>
        <taxon>Bacillota</taxon>
        <taxon>Tissierellia</taxon>
        <taxon>Tissierellales</taxon>
        <taxon>Peptoniphilaceae</taxon>
        <taxon>Anaerococcus</taxon>
    </lineage>
</organism>
<dbReference type="SUPFAM" id="SSF55729">
    <property type="entry name" value="Acyl-CoA N-acyltransferases (Nat)"/>
    <property type="match status" value="1"/>
</dbReference>
<dbReference type="PROSITE" id="PS51186">
    <property type="entry name" value="GNAT"/>
    <property type="match status" value="1"/>
</dbReference>
<name>A0A2N6UH35_9FIRM</name>
<protein>
    <submittedName>
        <fullName evidence="2">N-acetyltransferase</fullName>
    </submittedName>
</protein>
<reference evidence="2 3" key="1">
    <citation type="submission" date="2017-09" db="EMBL/GenBank/DDBJ databases">
        <title>Bacterial strain isolated from the female urinary microbiota.</title>
        <authorList>
            <person name="Thomas-White K."/>
            <person name="Kumar N."/>
            <person name="Forster S."/>
            <person name="Putonti C."/>
            <person name="Lawley T."/>
            <person name="Wolfe A.J."/>
        </authorList>
    </citation>
    <scope>NUCLEOTIDE SEQUENCE [LARGE SCALE GENOMIC DNA]</scope>
    <source>
        <strain evidence="2 3">UMB0204</strain>
    </source>
</reference>
<dbReference type="InterPro" id="IPR000182">
    <property type="entry name" value="GNAT_dom"/>
</dbReference>
<dbReference type="RefSeq" id="WP_004818587.1">
    <property type="nucleotide sequence ID" value="NZ_PNHP01000006.1"/>
</dbReference>
<keyword evidence="2" id="KW-0808">Transferase</keyword>
<sequence>MENTKLILSRRLIIRRFEKEDLEKDLEFMKDPKFFYMSKVEDEKGLIDTCLFNYENKNNYNFWHIVNKGMNDSIGTIRANECENGVRIYIIINKSLRNRGYGREALEAVIDYFFTLGQEEEVYVKAGKNNESFKTLIDKLHFKKYDEDTKYNYYKMDNLDYMKYFAIFGEI</sequence>
<accession>A0A2N6UH35</accession>
<proteinExistence type="predicted"/>
<dbReference type="AlphaFoldDB" id="A0A2N6UH35"/>
<evidence type="ECO:0000259" key="1">
    <source>
        <dbReference type="PROSITE" id="PS51186"/>
    </source>
</evidence>
<dbReference type="Gene3D" id="3.40.630.30">
    <property type="match status" value="1"/>
</dbReference>
<dbReference type="Pfam" id="PF13302">
    <property type="entry name" value="Acetyltransf_3"/>
    <property type="match status" value="1"/>
</dbReference>
<feature type="domain" description="N-acetyltransferase" evidence="1">
    <location>
        <begin position="12"/>
        <end position="160"/>
    </location>
</feature>
<dbReference type="PANTHER" id="PTHR43792">
    <property type="entry name" value="GNAT FAMILY, PUTATIVE (AFU_ORTHOLOGUE AFUA_3G00765)-RELATED-RELATED"/>
    <property type="match status" value="1"/>
</dbReference>